<comment type="caution">
    <text evidence="1">The sequence shown here is derived from an EMBL/GenBank/DDBJ whole genome shotgun (WGS) entry which is preliminary data.</text>
</comment>
<name>A0ABS8RJB5_DATST</name>
<accession>A0ABS8RJB5</accession>
<dbReference type="Proteomes" id="UP000823775">
    <property type="component" value="Unassembled WGS sequence"/>
</dbReference>
<dbReference type="EMBL" id="JACEIK010000019">
    <property type="protein sequence ID" value="MCD7446670.1"/>
    <property type="molecule type" value="Genomic_DNA"/>
</dbReference>
<proteinExistence type="predicted"/>
<organism evidence="1 2">
    <name type="scientific">Datura stramonium</name>
    <name type="common">Jimsonweed</name>
    <name type="synonym">Common thornapple</name>
    <dbReference type="NCBI Taxonomy" id="4076"/>
    <lineage>
        <taxon>Eukaryota</taxon>
        <taxon>Viridiplantae</taxon>
        <taxon>Streptophyta</taxon>
        <taxon>Embryophyta</taxon>
        <taxon>Tracheophyta</taxon>
        <taxon>Spermatophyta</taxon>
        <taxon>Magnoliopsida</taxon>
        <taxon>eudicotyledons</taxon>
        <taxon>Gunneridae</taxon>
        <taxon>Pentapetalae</taxon>
        <taxon>asterids</taxon>
        <taxon>lamiids</taxon>
        <taxon>Solanales</taxon>
        <taxon>Solanaceae</taxon>
        <taxon>Solanoideae</taxon>
        <taxon>Datureae</taxon>
        <taxon>Datura</taxon>
    </lineage>
</organism>
<protein>
    <submittedName>
        <fullName evidence="1">Uncharacterized protein</fullName>
    </submittedName>
</protein>
<sequence length="129" mass="14486">MDIEEDIKALQLDSSEDSVMTNAEDGKRDEAVKPDTIDGATVLDVFVLNVHEMVADDSVMLEECKPDDVVKLDNVEDSRLHMYGVDIVRWRVLLQVKRVFSSPDGQTNSAEKAEDPERISLSIRSLRPV</sequence>
<keyword evidence="2" id="KW-1185">Reference proteome</keyword>
<reference evidence="1 2" key="1">
    <citation type="journal article" date="2021" name="BMC Genomics">
        <title>Datura genome reveals duplications of psychoactive alkaloid biosynthetic genes and high mutation rate following tissue culture.</title>
        <authorList>
            <person name="Rajewski A."/>
            <person name="Carter-House D."/>
            <person name="Stajich J."/>
            <person name="Litt A."/>
        </authorList>
    </citation>
    <scope>NUCLEOTIDE SEQUENCE [LARGE SCALE GENOMIC DNA]</scope>
    <source>
        <strain evidence="1">AR-01</strain>
    </source>
</reference>
<gene>
    <name evidence="1" type="ORF">HAX54_014441</name>
</gene>
<evidence type="ECO:0000313" key="1">
    <source>
        <dbReference type="EMBL" id="MCD7446670.1"/>
    </source>
</evidence>
<evidence type="ECO:0000313" key="2">
    <source>
        <dbReference type="Proteomes" id="UP000823775"/>
    </source>
</evidence>